<comment type="caution">
    <text evidence="7">The sequence shown here is derived from an EMBL/GenBank/DDBJ whole genome shotgun (WGS) entry which is preliminary data.</text>
</comment>
<dbReference type="PANTHER" id="PTHR24422">
    <property type="entry name" value="CHEMOTAXIS PROTEIN METHYLTRANSFERASE"/>
    <property type="match status" value="1"/>
</dbReference>
<evidence type="ECO:0000256" key="2">
    <source>
        <dbReference type="ARBA" id="ARBA00012534"/>
    </source>
</evidence>
<name>A0ABT8KZJ0_9BACT</name>
<dbReference type="GO" id="GO:0008168">
    <property type="term" value="F:methyltransferase activity"/>
    <property type="evidence" value="ECO:0007669"/>
    <property type="project" value="UniProtKB-KW"/>
</dbReference>
<dbReference type="Pfam" id="PF01739">
    <property type="entry name" value="CheR"/>
    <property type="match status" value="1"/>
</dbReference>
<dbReference type="SUPFAM" id="SSF53335">
    <property type="entry name" value="S-adenosyl-L-methionine-dependent methyltransferases"/>
    <property type="match status" value="1"/>
</dbReference>
<dbReference type="InterPro" id="IPR000780">
    <property type="entry name" value="CheR_MeTrfase"/>
</dbReference>
<gene>
    <name evidence="7" type="ORF">QQ020_02520</name>
</gene>
<dbReference type="PANTHER" id="PTHR24422:SF26">
    <property type="entry name" value="CHEMOTAXIS PROTEIN METHYLTRANSFERASE"/>
    <property type="match status" value="1"/>
</dbReference>
<dbReference type="InterPro" id="IPR022641">
    <property type="entry name" value="CheR_N"/>
</dbReference>
<dbReference type="EC" id="2.1.1.80" evidence="2"/>
<dbReference type="Pfam" id="PF03705">
    <property type="entry name" value="CheR_N"/>
    <property type="match status" value="1"/>
</dbReference>
<dbReference type="Proteomes" id="UP001172083">
    <property type="component" value="Unassembled WGS sequence"/>
</dbReference>
<evidence type="ECO:0000256" key="3">
    <source>
        <dbReference type="ARBA" id="ARBA00022603"/>
    </source>
</evidence>
<comment type="catalytic activity">
    <reaction evidence="1">
        <text>L-glutamyl-[protein] + S-adenosyl-L-methionine = [protein]-L-glutamate 5-O-methyl ester + S-adenosyl-L-homocysteine</text>
        <dbReference type="Rhea" id="RHEA:24452"/>
        <dbReference type="Rhea" id="RHEA-COMP:10208"/>
        <dbReference type="Rhea" id="RHEA-COMP:10311"/>
        <dbReference type="ChEBI" id="CHEBI:29973"/>
        <dbReference type="ChEBI" id="CHEBI:57856"/>
        <dbReference type="ChEBI" id="CHEBI:59789"/>
        <dbReference type="ChEBI" id="CHEBI:82795"/>
        <dbReference type="EC" id="2.1.1.80"/>
    </reaction>
</comment>
<dbReference type="SUPFAM" id="SSF47757">
    <property type="entry name" value="Chemotaxis receptor methyltransferase CheR, N-terminal domain"/>
    <property type="match status" value="1"/>
</dbReference>
<feature type="domain" description="CheR-type methyltransferase" evidence="6">
    <location>
        <begin position="6"/>
        <end position="283"/>
    </location>
</feature>
<dbReference type="PIRSF" id="PIRSF000410">
    <property type="entry name" value="CheR"/>
    <property type="match status" value="1"/>
</dbReference>
<dbReference type="EMBL" id="JAUJEB010000001">
    <property type="protein sequence ID" value="MDN5210897.1"/>
    <property type="molecule type" value="Genomic_DNA"/>
</dbReference>
<evidence type="ECO:0000313" key="8">
    <source>
        <dbReference type="Proteomes" id="UP001172083"/>
    </source>
</evidence>
<proteinExistence type="predicted"/>
<dbReference type="RefSeq" id="WP_346756237.1">
    <property type="nucleotide sequence ID" value="NZ_JAUJEB010000001.1"/>
</dbReference>
<evidence type="ECO:0000256" key="1">
    <source>
        <dbReference type="ARBA" id="ARBA00001541"/>
    </source>
</evidence>
<dbReference type="InterPro" id="IPR036804">
    <property type="entry name" value="CheR_N_sf"/>
</dbReference>
<dbReference type="InterPro" id="IPR029063">
    <property type="entry name" value="SAM-dependent_MTases_sf"/>
</dbReference>
<reference evidence="7" key="1">
    <citation type="submission" date="2023-06" db="EMBL/GenBank/DDBJ databases">
        <title>Genomic of Agaribacillus aureum.</title>
        <authorList>
            <person name="Wang G."/>
        </authorList>
    </citation>
    <scope>NUCLEOTIDE SEQUENCE</scope>
    <source>
        <strain evidence="7">BMA12</strain>
    </source>
</reference>
<dbReference type="Gene3D" id="1.10.155.10">
    <property type="entry name" value="Chemotaxis receptor methyltransferase CheR, N-terminal domain"/>
    <property type="match status" value="1"/>
</dbReference>
<dbReference type="SMART" id="SM00138">
    <property type="entry name" value="MeTrc"/>
    <property type="match status" value="1"/>
</dbReference>
<evidence type="ECO:0000259" key="6">
    <source>
        <dbReference type="PROSITE" id="PS50123"/>
    </source>
</evidence>
<dbReference type="Gene3D" id="3.40.50.150">
    <property type="entry name" value="Vaccinia Virus protein VP39"/>
    <property type="match status" value="1"/>
</dbReference>
<keyword evidence="3 7" id="KW-0489">Methyltransferase</keyword>
<dbReference type="GO" id="GO:0032259">
    <property type="term" value="P:methylation"/>
    <property type="evidence" value="ECO:0007669"/>
    <property type="project" value="UniProtKB-KW"/>
</dbReference>
<dbReference type="PRINTS" id="PR00996">
    <property type="entry name" value="CHERMTFRASE"/>
</dbReference>
<keyword evidence="5" id="KW-0949">S-adenosyl-L-methionine</keyword>
<evidence type="ECO:0000256" key="5">
    <source>
        <dbReference type="ARBA" id="ARBA00022691"/>
    </source>
</evidence>
<organism evidence="7 8">
    <name type="scientific">Agaribacillus aureus</name>
    <dbReference type="NCBI Taxonomy" id="3051825"/>
    <lineage>
        <taxon>Bacteria</taxon>
        <taxon>Pseudomonadati</taxon>
        <taxon>Bacteroidota</taxon>
        <taxon>Cytophagia</taxon>
        <taxon>Cytophagales</taxon>
        <taxon>Splendidivirgaceae</taxon>
        <taxon>Agaribacillus</taxon>
    </lineage>
</organism>
<dbReference type="InterPro" id="IPR022642">
    <property type="entry name" value="CheR_C"/>
</dbReference>
<sequence>MQLNHYSNSKVPMSDPEFIKLSGFIYTHFGIKLPIAKKIMIEGRLQKRLLAVGLPSFKSYFEFVTSKEGQLELLNMIDSVSTNKTDFFREPYHFEYMTEQLLPEYFTEQGRKPLTIWSAAASSGEEPYTLAICIEEYNKKTINKIEYSLLGTDISVEILKKAVVAVYDEAKIATIPAGLKRTYFLRNKDKAKKLVRVIPGLRSKVKFQRVNLMDDTYHVDTNFDFIFCRNVLIYFDKKTQENVINKLCSNLRKGGYFFLGHSESVVGMNVPLIQVKPTIYKKM</sequence>
<accession>A0ABT8KZJ0</accession>
<dbReference type="InterPro" id="IPR026024">
    <property type="entry name" value="Chemotaxis_MeTrfase_CheR"/>
</dbReference>
<keyword evidence="8" id="KW-1185">Reference proteome</keyword>
<evidence type="ECO:0000313" key="7">
    <source>
        <dbReference type="EMBL" id="MDN5210897.1"/>
    </source>
</evidence>
<evidence type="ECO:0000256" key="4">
    <source>
        <dbReference type="ARBA" id="ARBA00022679"/>
    </source>
</evidence>
<keyword evidence="4" id="KW-0808">Transferase</keyword>
<dbReference type="PROSITE" id="PS50123">
    <property type="entry name" value="CHER"/>
    <property type="match status" value="1"/>
</dbReference>
<protein>
    <recommendedName>
        <fullName evidence="2">protein-glutamate O-methyltransferase</fullName>
        <ecNumber evidence="2">2.1.1.80</ecNumber>
    </recommendedName>
</protein>
<dbReference type="InterPro" id="IPR050903">
    <property type="entry name" value="Bact_Chemotaxis_MeTrfase"/>
</dbReference>